<organism evidence="1 2">
    <name type="scientific">Pleurodeles waltl</name>
    <name type="common">Iberian ribbed newt</name>
    <dbReference type="NCBI Taxonomy" id="8319"/>
    <lineage>
        <taxon>Eukaryota</taxon>
        <taxon>Metazoa</taxon>
        <taxon>Chordata</taxon>
        <taxon>Craniata</taxon>
        <taxon>Vertebrata</taxon>
        <taxon>Euteleostomi</taxon>
        <taxon>Amphibia</taxon>
        <taxon>Batrachia</taxon>
        <taxon>Caudata</taxon>
        <taxon>Salamandroidea</taxon>
        <taxon>Salamandridae</taxon>
        <taxon>Pleurodelinae</taxon>
        <taxon>Pleurodeles</taxon>
    </lineage>
</organism>
<reference evidence="1" key="1">
    <citation type="journal article" date="2022" name="bioRxiv">
        <title>Sequencing and chromosome-scale assembly of the giantPleurodeles waltlgenome.</title>
        <authorList>
            <person name="Brown T."/>
            <person name="Elewa A."/>
            <person name="Iarovenko S."/>
            <person name="Subramanian E."/>
            <person name="Araus A.J."/>
            <person name="Petzold A."/>
            <person name="Susuki M."/>
            <person name="Suzuki K.-i.T."/>
            <person name="Hayashi T."/>
            <person name="Toyoda A."/>
            <person name="Oliveira C."/>
            <person name="Osipova E."/>
            <person name="Leigh N.D."/>
            <person name="Simon A."/>
            <person name="Yun M.H."/>
        </authorList>
    </citation>
    <scope>NUCLEOTIDE SEQUENCE</scope>
    <source>
        <strain evidence="1">20211129_DDA</strain>
        <tissue evidence="1">Liver</tissue>
    </source>
</reference>
<dbReference type="Proteomes" id="UP001066276">
    <property type="component" value="Chromosome 5"/>
</dbReference>
<gene>
    <name evidence="1" type="ORF">NDU88_005467</name>
</gene>
<name>A0AAV7RLJ2_PLEWA</name>
<keyword evidence="2" id="KW-1185">Reference proteome</keyword>
<comment type="caution">
    <text evidence="1">The sequence shown here is derived from an EMBL/GenBank/DDBJ whole genome shotgun (WGS) entry which is preliminary data.</text>
</comment>
<dbReference type="EMBL" id="JANPWB010000009">
    <property type="protein sequence ID" value="KAJ1152692.1"/>
    <property type="molecule type" value="Genomic_DNA"/>
</dbReference>
<accession>A0AAV7RLJ2</accession>
<evidence type="ECO:0000313" key="1">
    <source>
        <dbReference type="EMBL" id="KAJ1152692.1"/>
    </source>
</evidence>
<evidence type="ECO:0000313" key="2">
    <source>
        <dbReference type="Proteomes" id="UP001066276"/>
    </source>
</evidence>
<sequence length="98" mass="10815">MGVGRGRAVQPKGVRQLLDPIFVCTAQSAHDQWPPGAGLVPWIRGPTKDMDSGAYAEPILDLAVRVMRQSPLWRLETLRLLLPFRGAERRGNIFIGAP</sequence>
<protein>
    <submittedName>
        <fullName evidence="1">Uncharacterized protein</fullName>
    </submittedName>
</protein>
<dbReference type="AlphaFoldDB" id="A0AAV7RLJ2"/>
<proteinExistence type="predicted"/>